<sequence length="119" mass="13137">MNTILVVDDLMTDAQIASGCLKEAGYSVIIAGSEQEAMKHISQRQPDLIVLDVVLPDRSGFEVCRDLKENLVTQKIPIILCSSKGSKMDIYWGMQQGADAYLPKPVVPSQLIETVQKFL</sequence>
<dbReference type="GO" id="GO:0000160">
    <property type="term" value="P:phosphorelay signal transduction system"/>
    <property type="evidence" value="ECO:0007669"/>
    <property type="project" value="UniProtKB-KW"/>
</dbReference>
<evidence type="ECO:0000256" key="3">
    <source>
        <dbReference type="PROSITE-ProRule" id="PRU00169"/>
    </source>
</evidence>
<proteinExistence type="predicted"/>
<organism evidence="5">
    <name type="scientific">Cyanothece sp. (strain PCC 7425 / ATCC 29141)</name>
    <dbReference type="NCBI Taxonomy" id="395961"/>
    <lineage>
        <taxon>Bacteria</taxon>
        <taxon>Bacillati</taxon>
        <taxon>Cyanobacteriota</taxon>
        <taxon>Cyanophyceae</taxon>
        <taxon>Gomontiellales</taxon>
        <taxon>Cyanothecaceae</taxon>
        <taxon>Cyanothece</taxon>
    </lineage>
</organism>
<evidence type="ECO:0000259" key="4">
    <source>
        <dbReference type="PROSITE" id="PS50110"/>
    </source>
</evidence>
<dbReference type="PANTHER" id="PTHR44591:SF14">
    <property type="entry name" value="PROTEIN PILG"/>
    <property type="match status" value="1"/>
</dbReference>
<dbReference type="KEGG" id="cyn:Cyan7425_1422"/>
<dbReference type="SMART" id="SM00448">
    <property type="entry name" value="REC"/>
    <property type="match status" value="1"/>
</dbReference>
<dbReference type="PANTHER" id="PTHR44591">
    <property type="entry name" value="STRESS RESPONSE REGULATOR PROTEIN 1"/>
    <property type="match status" value="1"/>
</dbReference>
<accession>B8HNR4</accession>
<evidence type="ECO:0000313" key="5">
    <source>
        <dbReference type="EMBL" id="ACL43795.1"/>
    </source>
</evidence>
<evidence type="ECO:0000256" key="1">
    <source>
        <dbReference type="ARBA" id="ARBA00022553"/>
    </source>
</evidence>
<dbReference type="PROSITE" id="PS50110">
    <property type="entry name" value="RESPONSE_REGULATORY"/>
    <property type="match status" value="1"/>
</dbReference>
<gene>
    <name evidence="5" type="ordered locus">Cyan7425_1422</name>
</gene>
<feature type="domain" description="Response regulatory" evidence="4">
    <location>
        <begin position="3"/>
        <end position="119"/>
    </location>
</feature>
<name>B8HNR4_CYAP4</name>
<dbReference type="Gene3D" id="3.40.50.2300">
    <property type="match status" value="1"/>
</dbReference>
<dbReference type="STRING" id="395961.Cyan7425_1422"/>
<dbReference type="Pfam" id="PF00072">
    <property type="entry name" value="Response_reg"/>
    <property type="match status" value="1"/>
</dbReference>
<dbReference type="InterPro" id="IPR011006">
    <property type="entry name" value="CheY-like_superfamily"/>
</dbReference>
<dbReference type="InterPro" id="IPR001789">
    <property type="entry name" value="Sig_transdc_resp-reg_receiver"/>
</dbReference>
<protein>
    <submittedName>
        <fullName evidence="5">Response regulator receiver protein</fullName>
    </submittedName>
</protein>
<dbReference type="HOGENOM" id="CLU_000445_69_17_3"/>
<keyword evidence="1 3" id="KW-0597">Phosphoprotein</keyword>
<dbReference type="eggNOG" id="COG0745">
    <property type="taxonomic scope" value="Bacteria"/>
</dbReference>
<dbReference type="SUPFAM" id="SSF52172">
    <property type="entry name" value="CheY-like"/>
    <property type="match status" value="1"/>
</dbReference>
<dbReference type="EMBL" id="CP001344">
    <property type="protein sequence ID" value="ACL43795.1"/>
    <property type="molecule type" value="Genomic_DNA"/>
</dbReference>
<evidence type="ECO:0000256" key="2">
    <source>
        <dbReference type="ARBA" id="ARBA00023012"/>
    </source>
</evidence>
<keyword evidence="2" id="KW-0902">Two-component regulatory system</keyword>
<dbReference type="AlphaFoldDB" id="B8HNR4"/>
<dbReference type="OrthoDB" id="582422at2"/>
<dbReference type="InterPro" id="IPR050595">
    <property type="entry name" value="Bact_response_regulator"/>
</dbReference>
<feature type="modified residue" description="4-aspartylphosphate" evidence="3">
    <location>
        <position position="52"/>
    </location>
</feature>
<reference evidence="5" key="1">
    <citation type="submission" date="2009-01" db="EMBL/GenBank/DDBJ databases">
        <title>Complete sequence of chromosome Cyanothece sp. PCC 7425.</title>
        <authorList>
            <consortium name="US DOE Joint Genome Institute"/>
            <person name="Lucas S."/>
            <person name="Copeland A."/>
            <person name="Lapidus A."/>
            <person name="Glavina del Rio T."/>
            <person name="Dalin E."/>
            <person name="Tice H."/>
            <person name="Bruce D."/>
            <person name="Goodwin L."/>
            <person name="Pitluck S."/>
            <person name="Sims D."/>
            <person name="Meineke L."/>
            <person name="Brettin T."/>
            <person name="Detter J.C."/>
            <person name="Han C."/>
            <person name="Larimer F."/>
            <person name="Land M."/>
            <person name="Hauser L."/>
            <person name="Kyrpides N."/>
            <person name="Ovchinnikova G."/>
            <person name="Liberton M."/>
            <person name="Stoeckel J."/>
            <person name="Banerjee A."/>
            <person name="Singh A."/>
            <person name="Page L."/>
            <person name="Sato H."/>
            <person name="Zhao L."/>
            <person name="Sherman L."/>
            <person name="Pakrasi H."/>
            <person name="Richardson P."/>
        </authorList>
    </citation>
    <scope>NUCLEOTIDE SEQUENCE</scope>
    <source>
        <strain evidence="5">PCC 7425</strain>
    </source>
</reference>